<sequence length="839" mass="87188">APGRRPQRAPPWRPRRRARRPPAASTATRGARGAPTRRCGADDPGPGLRLHVRLQDGPVPRRLVARRAEDVLLRERGPRLRRGRGGAPGPAGRGPGWGRASAGRAREQRRHHAGRRVPGGAPRAAPRAAGAGGAARGRGRRRRRGGGDPEPAPGLLRGGLRRLAGELERRQEGLLLQERGRQGLPAGRRRRRERHLGGALDGHDHPRARGTRHDGGAELQREHQRSPRAERHGGRAHGGRGPRGGRAHGRRGHLRHELHAGRHGLPVQDRVLWAADHAFEGDADACDSAHRLVVAQCPMCAGCTPLQSGCLGDGEGVDAAPADDEAEPPPPMASDGSSVEDVAPECSVNCTFKGASSSCGDRLHWVARFLFTGDPSSCQAAYGVLLKECQDCSGCSAELAGCTDNASAATGGGAHGNRSKGGKAQHEKASDDSSKGGGAKGDEARAVNDSSKGGGAKGGEAPHDKASAEKVKSGAAKGGEANASTDRSKGGAAKGGEAQDGKPSSDTSKGGGAKGGDAKVANGSSKGGGAKGGDVKADKASNDSSKGGGAKGGKAQSDEAAVQPGLVGFDCNEGLKKWERGWSDDKKKWCCSHHNKGCVTTVTTTTLTTSTTDDGFDCSSGYYNWKRGWSDEKKTWCCEQEKRACPDGDGAKRGAGHAHRDGHQRPHQSTASTSSAAHSRSSTSSTATSTTSQAPYNCDEDYVHRRTRWAPDKKRWCCDFEAVGCSSEDTTTELDPEPSSSGADADAANASGSDGARANGSSVSGGSGAAEEDAETTTTEGGRDESSAAATTEVDEPSTPSATRPRPARPPPPRPRLRPCGPRRGTARTARRTPRGTGR</sequence>
<evidence type="ECO:0000313" key="3">
    <source>
        <dbReference type="Proteomes" id="UP001189429"/>
    </source>
</evidence>
<dbReference type="EMBL" id="CAUYUJ010014102">
    <property type="protein sequence ID" value="CAK0837204.1"/>
    <property type="molecule type" value="Genomic_DNA"/>
</dbReference>
<feature type="region of interest" description="Disordered" evidence="1">
    <location>
        <begin position="316"/>
        <end position="338"/>
    </location>
</feature>
<feature type="region of interest" description="Disordered" evidence="1">
    <location>
        <begin position="1"/>
        <end position="159"/>
    </location>
</feature>
<feature type="compositionally biased region" description="Low complexity" evidence="1">
    <location>
        <begin position="174"/>
        <end position="186"/>
    </location>
</feature>
<feature type="compositionally biased region" description="Basic residues" evidence="1">
    <location>
        <begin position="234"/>
        <end position="252"/>
    </location>
</feature>
<feature type="compositionally biased region" description="Basic and acidic residues" evidence="1">
    <location>
        <begin position="424"/>
        <end position="446"/>
    </location>
</feature>
<reference evidence="2" key="1">
    <citation type="submission" date="2023-10" db="EMBL/GenBank/DDBJ databases">
        <authorList>
            <person name="Chen Y."/>
            <person name="Shah S."/>
            <person name="Dougan E. K."/>
            <person name="Thang M."/>
            <person name="Chan C."/>
        </authorList>
    </citation>
    <scope>NUCLEOTIDE SEQUENCE [LARGE SCALE GENOMIC DNA]</scope>
</reference>
<accession>A0ABN9SXG5</accession>
<feature type="compositionally biased region" description="Low complexity" evidence="1">
    <location>
        <begin position="669"/>
        <end position="692"/>
    </location>
</feature>
<feature type="region of interest" description="Disordered" evidence="1">
    <location>
        <begin position="727"/>
        <end position="839"/>
    </location>
</feature>
<feature type="compositionally biased region" description="Basic and acidic residues" evidence="1">
    <location>
        <begin position="201"/>
        <end position="233"/>
    </location>
</feature>
<feature type="non-terminal residue" evidence="2">
    <location>
        <position position="1"/>
    </location>
</feature>
<feature type="compositionally biased region" description="Low complexity" evidence="1">
    <location>
        <begin position="739"/>
        <end position="762"/>
    </location>
</feature>
<feature type="compositionally biased region" description="Low complexity" evidence="1">
    <location>
        <begin position="21"/>
        <end position="38"/>
    </location>
</feature>
<feature type="compositionally biased region" description="Basic residues" evidence="1">
    <location>
        <begin position="825"/>
        <end position="839"/>
    </location>
</feature>
<name>A0ABN9SXG5_9DINO</name>
<organism evidence="2 3">
    <name type="scientific">Prorocentrum cordatum</name>
    <dbReference type="NCBI Taxonomy" id="2364126"/>
    <lineage>
        <taxon>Eukaryota</taxon>
        <taxon>Sar</taxon>
        <taxon>Alveolata</taxon>
        <taxon>Dinophyceae</taxon>
        <taxon>Prorocentrales</taxon>
        <taxon>Prorocentraceae</taxon>
        <taxon>Prorocentrum</taxon>
    </lineage>
</organism>
<feature type="compositionally biased region" description="Basic and acidic residues" evidence="1">
    <location>
        <begin position="460"/>
        <end position="472"/>
    </location>
</feature>
<proteinExistence type="predicted"/>
<feature type="compositionally biased region" description="Gly residues" evidence="1">
    <location>
        <begin position="85"/>
        <end position="97"/>
    </location>
</feature>
<comment type="caution">
    <text evidence="2">The sequence shown here is derived from an EMBL/GenBank/DDBJ whole genome shotgun (WGS) entry which is preliminary data.</text>
</comment>
<gene>
    <name evidence="2" type="ORF">PCOR1329_LOCUS33468</name>
</gene>
<feature type="region of interest" description="Disordered" evidence="1">
    <location>
        <begin position="647"/>
        <end position="696"/>
    </location>
</feature>
<evidence type="ECO:0000313" key="2">
    <source>
        <dbReference type="EMBL" id="CAK0837204.1"/>
    </source>
</evidence>
<evidence type="ECO:0008006" key="4">
    <source>
        <dbReference type="Google" id="ProtNLM"/>
    </source>
</evidence>
<feature type="region of interest" description="Disordered" evidence="1">
    <location>
        <begin position="409"/>
        <end position="561"/>
    </location>
</feature>
<evidence type="ECO:0000256" key="1">
    <source>
        <dbReference type="SAM" id="MobiDB-lite"/>
    </source>
</evidence>
<feature type="compositionally biased region" description="Basic and acidic residues" evidence="1">
    <location>
        <begin position="66"/>
        <end position="78"/>
    </location>
</feature>
<feature type="compositionally biased region" description="Low complexity" evidence="1">
    <location>
        <begin position="116"/>
        <end position="129"/>
    </location>
</feature>
<feature type="compositionally biased region" description="Basic and acidic residues" evidence="1">
    <location>
        <begin position="647"/>
        <end position="664"/>
    </location>
</feature>
<feature type="region of interest" description="Disordered" evidence="1">
    <location>
        <begin position="174"/>
        <end position="252"/>
    </location>
</feature>
<keyword evidence="3" id="KW-1185">Reference proteome</keyword>
<protein>
    <recommendedName>
        <fullName evidence="4">Cellulase</fullName>
    </recommendedName>
</protein>
<dbReference type="Proteomes" id="UP001189429">
    <property type="component" value="Unassembled WGS sequence"/>
</dbReference>